<keyword evidence="2" id="KW-1185">Reference proteome</keyword>
<dbReference type="AlphaFoldDB" id="A0A5N5T313"/>
<dbReference type="EMBL" id="SEYY01014065">
    <property type="protein sequence ID" value="KAB7500399.1"/>
    <property type="molecule type" value="Genomic_DNA"/>
</dbReference>
<accession>A0A5N5T313</accession>
<organism evidence="1 2">
    <name type="scientific">Armadillidium nasatum</name>
    <dbReference type="NCBI Taxonomy" id="96803"/>
    <lineage>
        <taxon>Eukaryota</taxon>
        <taxon>Metazoa</taxon>
        <taxon>Ecdysozoa</taxon>
        <taxon>Arthropoda</taxon>
        <taxon>Crustacea</taxon>
        <taxon>Multicrustacea</taxon>
        <taxon>Malacostraca</taxon>
        <taxon>Eumalacostraca</taxon>
        <taxon>Peracarida</taxon>
        <taxon>Isopoda</taxon>
        <taxon>Oniscidea</taxon>
        <taxon>Crinocheta</taxon>
        <taxon>Armadillidiidae</taxon>
        <taxon>Armadillidium</taxon>
    </lineage>
</organism>
<evidence type="ECO:0000313" key="2">
    <source>
        <dbReference type="Proteomes" id="UP000326759"/>
    </source>
</evidence>
<protein>
    <recommendedName>
        <fullName evidence="3">C-type lectin domain-containing protein</fullName>
    </recommendedName>
</protein>
<proteinExistence type="predicted"/>
<dbReference type="Proteomes" id="UP000326759">
    <property type="component" value="Unassembled WGS sequence"/>
</dbReference>
<reference evidence="1 2" key="1">
    <citation type="journal article" date="2019" name="PLoS Biol.">
        <title>Sex chromosomes control vertical transmission of feminizing Wolbachia symbionts in an isopod.</title>
        <authorList>
            <person name="Becking T."/>
            <person name="Chebbi M.A."/>
            <person name="Giraud I."/>
            <person name="Moumen B."/>
            <person name="Laverre T."/>
            <person name="Caubet Y."/>
            <person name="Peccoud J."/>
            <person name="Gilbert C."/>
            <person name="Cordaux R."/>
        </authorList>
    </citation>
    <scope>NUCLEOTIDE SEQUENCE [LARGE SCALE GENOMIC DNA]</scope>
    <source>
        <strain evidence="1">ANa2</strain>
        <tissue evidence="1">Whole body excluding digestive tract and cuticle</tissue>
    </source>
</reference>
<sequence>MKILSSAEFLRIYYFDFKFVSMFVKFFQMLKIIIVLIVAGVFCSNLANAKGISKEKCEEKGGKYCPGPKVKECYLFLKEEVSSFQDAFDLCVKNGAELPYYSVDDYANLLNCSKIPWEFPITIFVQNPLPKEDKCLTATGISVMEFSTLSRCFIKGKARVVCEIPL</sequence>
<evidence type="ECO:0000313" key="1">
    <source>
        <dbReference type="EMBL" id="KAB7500399.1"/>
    </source>
</evidence>
<comment type="caution">
    <text evidence="1">The sequence shown here is derived from an EMBL/GenBank/DDBJ whole genome shotgun (WGS) entry which is preliminary data.</text>
</comment>
<gene>
    <name evidence="1" type="ORF">Anas_02979</name>
</gene>
<name>A0A5N5T313_9CRUS</name>
<evidence type="ECO:0008006" key="3">
    <source>
        <dbReference type="Google" id="ProtNLM"/>
    </source>
</evidence>